<accession>A0ABU4HV85</accession>
<feature type="transmembrane region" description="Helical" evidence="7">
    <location>
        <begin position="80"/>
        <end position="103"/>
    </location>
</feature>
<feature type="transmembrane region" description="Helical" evidence="7">
    <location>
        <begin position="139"/>
        <end position="161"/>
    </location>
</feature>
<evidence type="ECO:0000313" key="10">
    <source>
        <dbReference type="Proteomes" id="UP001284601"/>
    </source>
</evidence>
<dbReference type="RefSeq" id="WP_318599641.1">
    <property type="nucleotide sequence ID" value="NZ_JAWSTH010000077.1"/>
</dbReference>
<dbReference type="SUPFAM" id="SSF161098">
    <property type="entry name" value="MetI-like"/>
    <property type="match status" value="1"/>
</dbReference>
<comment type="caution">
    <text evidence="9">The sequence shown here is derived from an EMBL/GenBank/DDBJ whole genome shotgun (WGS) entry which is preliminary data.</text>
</comment>
<dbReference type="EMBL" id="JAWSTH010000077">
    <property type="protein sequence ID" value="MDW5597176.1"/>
    <property type="molecule type" value="Genomic_DNA"/>
</dbReference>
<evidence type="ECO:0000256" key="6">
    <source>
        <dbReference type="ARBA" id="ARBA00023136"/>
    </source>
</evidence>
<evidence type="ECO:0000313" key="9">
    <source>
        <dbReference type="EMBL" id="MDW5597176.1"/>
    </source>
</evidence>
<sequence length="269" mass="29172">MSAIATVQPRAARRSWRPKRNTAIRWLSPLVILLLWQLASSTGVLDERTLASPVELARTARELIESGQLADAIGVSLRRALVGLLIGSIAGIVLGTIAGLSKLGDAVVDPPMQMVRTLPLFGLVPLFILWFGIGETPKVLLIALGVVIPLYLNIVAALRSIDPELIEVARSLRLTRWERARHIIIPGALPGTLVGFRQSLGIAWLALIVAEQVNAGAGLGFMVNNARDVLRTDIIVVGLLCYAALGLLTDSIVRALERRALRWRDEVTQ</sequence>
<name>A0ABU4HV85_9ACTN</name>
<dbReference type="Proteomes" id="UP001284601">
    <property type="component" value="Unassembled WGS sequence"/>
</dbReference>
<evidence type="ECO:0000256" key="5">
    <source>
        <dbReference type="ARBA" id="ARBA00022989"/>
    </source>
</evidence>
<keyword evidence="2 7" id="KW-0813">Transport</keyword>
<evidence type="ECO:0000259" key="8">
    <source>
        <dbReference type="PROSITE" id="PS50928"/>
    </source>
</evidence>
<reference evidence="10" key="1">
    <citation type="submission" date="2023-07" db="EMBL/GenBank/DDBJ databases">
        <title>Conexibacter stalactiti sp. nov., isolated from stalactites in a lava cave and emended description of the genus Conexibacter.</title>
        <authorList>
            <person name="Lee S.D."/>
        </authorList>
    </citation>
    <scope>NUCLEOTIDE SEQUENCE [LARGE SCALE GENOMIC DNA]</scope>
    <source>
        <strain evidence="10">KCTC 39840</strain>
    </source>
</reference>
<evidence type="ECO:0000256" key="2">
    <source>
        <dbReference type="ARBA" id="ARBA00022448"/>
    </source>
</evidence>
<evidence type="ECO:0000256" key="7">
    <source>
        <dbReference type="RuleBase" id="RU363032"/>
    </source>
</evidence>
<dbReference type="Pfam" id="PF00528">
    <property type="entry name" value="BPD_transp_1"/>
    <property type="match status" value="1"/>
</dbReference>
<dbReference type="CDD" id="cd06261">
    <property type="entry name" value="TM_PBP2"/>
    <property type="match status" value="1"/>
</dbReference>
<keyword evidence="4 7" id="KW-0812">Transmembrane</keyword>
<evidence type="ECO:0000256" key="1">
    <source>
        <dbReference type="ARBA" id="ARBA00004651"/>
    </source>
</evidence>
<comment type="subcellular location">
    <subcellularLocation>
        <location evidence="1 7">Cell membrane</location>
        <topology evidence="1 7">Multi-pass membrane protein</topology>
    </subcellularLocation>
</comment>
<dbReference type="PANTHER" id="PTHR30151">
    <property type="entry name" value="ALKANE SULFONATE ABC TRANSPORTER-RELATED, MEMBRANE SUBUNIT"/>
    <property type="match status" value="1"/>
</dbReference>
<dbReference type="InterPro" id="IPR035906">
    <property type="entry name" value="MetI-like_sf"/>
</dbReference>
<dbReference type="Gene3D" id="1.10.3720.10">
    <property type="entry name" value="MetI-like"/>
    <property type="match status" value="1"/>
</dbReference>
<protein>
    <submittedName>
        <fullName evidence="9">ABC transporter permease</fullName>
    </submittedName>
</protein>
<evidence type="ECO:0000256" key="3">
    <source>
        <dbReference type="ARBA" id="ARBA00022475"/>
    </source>
</evidence>
<keyword evidence="3" id="KW-1003">Cell membrane</keyword>
<keyword evidence="10" id="KW-1185">Reference proteome</keyword>
<feature type="transmembrane region" description="Helical" evidence="7">
    <location>
        <begin position="115"/>
        <end position="133"/>
    </location>
</feature>
<proteinExistence type="inferred from homology"/>
<keyword evidence="6 7" id="KW-0472">Membrane</keyword>
<dbReference type="InterPro" id="IPR000515">
    <property type="entry name" value="MetI-like"/>
</dbReference>
<organism evidence="9 10">
    <name type="scientific">Conexibacter stalactiti</name>
    <dbReference type="NCBI Taxonomy" id="1940611"/>
    <lineage>
        <taxon>Bacteria</taxon>
        <taxon>Bacillati</taxon>
        <taxon>Actinomycetota</taxon>
        <taxon>Thermoleophilia</taxon>
        <taxon>Solirubrobacterales</taxon>
        <taxon>Conexibacteraceae</taxon>
        <taxon>Conexibacter</taxon>
    </lineage>
</organism>
<dbReference type="PANTHER" id="PTHR30151:SF38">
    <property type="entry name" value="ALIPHATIC SULFONATES TRANSPORT PERMEASE PROTEIN SSUC-RELATED"/>
    <property type="match status" value="1"/>
</dbReference>
<feature type="transmembrane region" description="Helical" evidence="7">
    <location>
        <begin position="229"/>
        <end position="249"/>
    </location>
</feature>
<gene>
    <name evidence="9" type="ORF">R7226_22710</name>
</gene>
<comment type="similarity">
    <text evidence="7">Belongs to the binding-protein-dependent transport system permease family.</text>
</comment>
<dbReference type="PROSITE" id="PS50928">
    <property type="entry name" value="ABC_TM1"/>
    <property type="match status" value="1"/>
</dbReference>
<evidence type="ECO:0000256" key="4">
    <source>
        <dbReference type="ARBA" id="ARBA00022692"/>
    </source>
</evidence>
<feature type="domain" description="ABC transmembrane type-1" evidence="8">
    <location>
        <begin position="73"/>
        <end position="253"/>
    </location>
</feature>
<keyword evidence="5 7" id="KW-1133">Transmembrane helix</keyword>
<reference evidence="9 10" key="2">
    <citation type="submission" date="2023-10" db="EMBL/GenBank/DDBJ databases">
        <authorList>
            <person name="Han X.F."/>
        </authorList>
    </citation>
    <scope>NUCLEOTIDE SEQUENCE [LARGE SCALE GENOMIC DNA]</scope>
    <source>
        <strain evidence="9 10">KCTC 39840</strain>
    </source>
</reference>